<evidence type="ECO:0000313" key="4">
    <source>
        <dbReference type="Proteomes" id="UP000030765"/>
    </source>
</evidence>
<dbReference type="EnsemblMetazoa" id="ASIC001439-RA">
    <property type="protein sequence ID" value="ASIC001439-PA"/>
    <property type="gene ID" value="ASIC001439"/>
</dbReference>
<evidence type="ECO:0000256" key="1">
    <source>
        <dbReference type="SAM" id="MobiDB-lite"/>
    </source>
</evidence>
<organism evidence="2">
    <name type="scientific">Anopheles sinensis</name>
    <name type="common">Mosquito</name>
    <dbReference type="NCBI Taxonomy" id="74873"/>
    <lineage>
        <taxon>Eukaryota</taxon>
        <taxon>Metazoa</taxon>
        <taxon>Ecdysozoa</taxon>
        <taxon>Arthropoda</taxon>
        <taxon>Hexapoda</taxon>
        <taxon>Insecta</taxon>
        <taxon>Pterygota</taxon>
        <taxon>Neoptera</taxon>
        <taxon>Endopterygota</taxon>
        <taxon>Diptera</taxon>
        <taxon>Nematocera</taxon>
        <taxon>Culicoidea</taxon>
        <taxon>Culicidae</taxon>
        <taxon>Anophelinae</taxon>
        <taxon>Anopheles</taxon>
    </lineage>
</organism>
<dbReference type="VEuPathDB" id="VectorBase:ASIC001439"/>
<keyword evidence="4" id="KW-1185">Reference proteome</keyword>
<gene>
    <name evidence="2" type="ORF">ZHAS_00001439</name>
</gene>
<name>A0A084VBC1_ANOSI</name>
<sequence>MVRWSCRWLLNRETARKRIGSMVGSEFHQSKGELIRQDRRSCLRVHSPDITSRKTFRGTFSPEPSATGGQGKASEKSCHHHRHLRVRVRASKQ</sequence>
<dbReference type="AlphaFoldDB" id="A0A084VBC1"/>
<feature type="compositionally biased region" description="Basic residues" evidence="1">
    <location>
        <begin position="78"/>
        <end position="93"/>
    </location>
</feature>
<dbReference type="EMBL" id="ATLV01006323">
    <property type="status" value="NOT_ANNOTATED_CDS"/>
    <property type="molecule type" value="Genomic_DNA"/>
</dbReference>
<reference evidence="3" key="2">
    <citation type="submission" date="2020-05" db="UniProtKB">
        <authorList>
            <consortium name="EnsemblMetazoa"/>
        </authorList>
    </citation>
    <scope>IDENTIFICATION</scope>
</reference>
<dbReference type="Proteomes" id="UP000030765">
    <property type="component" value="Unassembled WGS sequence"/>
</dbReference>
<dbReference type="EMBL" id="KE524352">
    <property type="protein sequence ID" value="KFB35265.1"/>
    <property type="molecule type" value="Genomic_DNA"/>
</dbReference>
<protein>
    <submittedName>
        <fullName evidence="2 3">Uncharacterized protein</fullName>
    </submittedName>
</protein>
<evidence type="ECO:0000313" key="3">
    <source>
        <dbReference type="EnsemblMetazoa" id="ASIC001439-PA"/>
    </source>
</evidence>
<evidence type="ECO:0000313" key="2">
    <source>
        <dbReference type="EMBL" id="KFB35265.1"/>
    </source>
</evidence>
<proteinExistence type="predicted"/>
<feature type="region of interest" description="Disordered" evidence="1">
    <location>
        <begin position="53"/>
        <end position="93"/>
    </location>
</feature>
<accession>A0A084VBC1</accession>
<reference evidence="2 4" key="1">
    <citation type="journal article" date="2014" name="BMC Genomics">
        <title>Genome sequence of Anopheles sinensis provides insight into genetics basis of mosquito competence for malaria parasites.</title>
        <authorList>
            <person name="Zhou D."/>
            <person name="Zhang D."/>
            <person name="Ding G."/>
            <person name="Shi L."/>
            <person name="Hou Q."/>
            <person name="Ye Y."/>
            <person name="Xu Y."/>
            <person name="Zhou H."/>
            <person name="Xiong C."/>
            <person name="Li S."/>
            <person name="Yu J."/>
            <person name="Hong S."/>
            <person name="Yu X."/>
            <person name="Zou P."/>
            <person name="Chen C."/>
            <person name="Chang X."/>
            <person name="Wang W."/>
            <person name="Lv Y."/>
            <person name="Sun Y."/>
            <person name="Ma L."/>
            <person name="Shen B."/>
            <person name="Zhu C."/>
        </authorList>
    </citation>
    <scope>NUCLEOTIDE SEQUENCE [LARGE SCALE GENOMIC DNA]</scope>
</reference>